<feature type="compositionally biased region" description="Polar residues" evidence="1">
    <location>
        <begin position="100"/>
        <end position="156"/>
    </location>
</feature>
<accession>A0A2S2PGQ7</accession>
<sequence length="156" mass="17321">MKRDICSNVPGRSQYRHVCIVHVVFNDNVRMDAFPARSPRGHSPSSQLASAPTRAQTDTNPAQSSSRASGFYIPLLKDQLLLDFGQILNVPTPRHDSQRQRTNLNDQSNISTTRATLSDSPPNGQRQLYQNAENTDPQASSGHFRTREASTSLAFQ</sequence>
<evidence type="ECO:0000256" key="1">
    <source>
        <dbReference type="SAM" id="MobiDB-lite"/>
    </source>
</evidence>
<name>A0A2S2PGQ7_SCHGA</name>
<organism evidence="2">
    <name type="scientific">Schizaphis graminum</name>
    <name type="common">Green bug aphid</name>
    <dbReference type="NCBI Taxonomy" id="13262"/>
    <lineage>
        <taxon>Eukaryota</taxon>
        <taxon>Metazoa</taxon>
        <taxon>Ecdysozoa</taxon>
        <taxon>Arthropoda</taxon>
        <taxon>Hexapoda</taxon>
        <taxon>Insecta</taxon>
        <taxon>Pterygota</taxon>
        <taxon>Neoptera</taxon>
        <taxon>Paraneoptera</taxon>
        <taxon>Hemiptera</taxon>
        <taxon>Sternorrhyncha</taxon>
        <taxon>Aphidomorpha</taxon>
        <taxon>Aphidoidea</taxon>
        <taxon>Aphididae</taxon>
        <taxon>Aphidini</taxon>
        <taxon>Schizaphis</taxon>
    </lineage>
</organism>
<proteinExistence type="predicted"/>
<protein>
    <submittedName>
        <fullName evidence="2">Uncharacterized protein</fullName>
    </submittedName>
</protein>
<dbReference type="AlphaFoldDB" id="A0A2S2PGQ7"/>
<feature type="region of interest" description="Disordered" evidence="1">
    <location>
        <begin position="91"/>
        <end position="156"/>
    </location>
</feature>
<dbReference type="EMBL" id="GGMR01016012">
    <property type="protein sequence ID" value="MBY28631.1"/>
    <property type="molecule type" value="Transcribed_RNA"/>
</dbReference>
<feature type="region of interest" description="Disordered" evidence="1">
    <location>
        <begin position="35"/>
        <end position="68"/>
    </location>
</feature>
<feature type="compositionally biased region" description="Polar residues" evidence="1">
    <location>
        <begin position="43"/>
        <end position="68"/>
    </location>
</feature>
<evidence type="ECO:0000313" key="2">
    <source>
        <dbReference type="EMBL" id="MBY28631.1"/>
    </source>
</evidence>
<gene>
    <name evidence="2" type="ORF">g.3186</name>
</gene>
<reference evidence="2" key="1">
    <citation type="submission" date="2018-04" db="EMBL/GenBank/DDBJ databases">
        <title>Transcriptome of Schizaphis graminum biotype I.</title>
        <authorList>
            <person name="Scully E.D."/>
            <person name="Geib S.M."/>
            <person name="Palmer N.A."/>
            <person name="Koch K."/>
            <person name="Bradshaw J."/>
            <person name="Heng-Moss T."/>
            <person name="Sarath G."/>
        </authorList>
    </citation>
    <scope>NUCLEOTIDE SEQUENCE</scope>
</reference>